<dbReference type="KEGG" id="pvn:A7sIIA15_06760"/>
<dbReference type="RefSeq" id="WP_095686371.1">
    <property type="nucleotide sequence ID" value="NZ_CP016776.1"/>
</dbReference>
<dbReference type="CDD" id="cd02440">
    <property type="entry name" value="AdoMet_MTases"/>
    <property type="match status" value="1"/>
</dbReference>
<dbReference type="InterPro" id="IPR013630">
    <property type="entry name" value="Methyltransf_Zn-bd_dom_put"/>
</dbReference>
<feature type="domain" description="Methyltransferase putative zinc binding" evidence="1">
    <location>
        <begin position="10"/>
        <end position="71"/>
    </location>
</feature>
<feature type="domain" description="C-methyltransferase" evidence="2">
    <location>
        <begin position="248"/>
        <end position="411"/>
    </location>
</feature>
<dbReference type="GO" id="GO:0032259">
    <property type="term" value="P:methylation"/>
    <property type="evidence" value="ECO:0007669"/>
    <property type="project" value="UniProtKB-KW"/>
</dbReference>
<dbReference type="InterPro" id="IPR013691">
    <property type="entry name" value="MeTrfase_14"/>
</dbReference>
<dbReference type="EMBL" id="CP016776">
    <property type="protein sequence ID" value="ASY20524.1"/>
    <property type="molecule type" value="Genomic_DNA"/>
</dbReference>
<keyword evidence="3" id="KW-0489">Methyltransferase</keyword>
<sequence>MKNYRELTCCRICEGNFYPEAIRLKDSPLANELYLSKEEALNADLFPLEVVECESCKHIQLKHIVDPERLFSNYVYASGTSKTFRDHFTKLAKKLSDVVPSGLVLEVGSNDGTLLEALTTHGMRAIGVEPSQQLAEISKGKCEAVYTNFLDRQLSDFLVNEYGDFDFVVGNNVFAHIDDLVGAFKIAQTILKQGGYLVFEVAHALKLVEHQLFDTIYHEHMSYHTVISLDIFIRKLGFNLTDVEEIEMHGGSIRVTCQKSASQSEMLPEVKEIFRREVLAGLDSSDWMKKFNTHLEQLSLETKTAIQAEPISTTWFGYGAPAKAVTFINQFDLDQIGLIGIIDDNPGKQGKFLPRSGIKVVSHAEMESDLIPRLKPINLNCVIFPWNLSAEIASKLAGFSKYALKVIWFLPKYKEVGPQK</sequence>
<evidence type="ECO:0000313" key="3">
    <source>
        <dbReference type="EMBL" id="ASY20524.1"/>
    </source>
</evidence>
<dbReference type="GO" id="GO:0008168">
    <property type="term" value="F:methyltransferase activity"/>
    <property type="evidence" value="ECO:0007669"/>
    <property type="project" value="UniProtKB-KW"/>
</dbReference>
<dbReference type="SUPFAM" id="SSF53335">
    <property type="entry name" value="S-adenosyl-L-methionine-dependent methyltransferases"/>
    <property type="match status" value="1"/>
</dbReference>
<dbReference type="InterPro" id="IPR038576">
    <property type="entry name" value="Methyltransf_Zn-bd_dom_put_sf"/>
</dbReference>
<dbReference type="Pfam" id="PF13489">
    <property type="entry name" value="Methyltransf_23"/>
    <property type="match status" value="1"/>
</dbReference>
<keyword evidence="3" id="KW-0808">Transferase</keyword>
<dbReference type="Gene3D" id="3.40.50.150">
    <property type="entry name" value="Vaccinia Virus protein VP39"/>
    <property type="match status" value="1"/>
</dbReference>
<organism evidence="3 4">
    <name type="scientific">Candidatus Planktophila vernalis</name>
    <dbReference type="NCBI Taxonomy" id="1884907"/>
    <lineage>
        <taxon>Bacteria</taxon>
        <taxon>Bacillati</taxon>
        <taxon>Actinomycetota</taxon>
        <taxon>Actinomycetes</taxon>
        <taxon>Candidatus Nanopelagicales</taxon>
        <taxon>Candidatus Nanopelagicaceae</taxon>
        <taxon>Candidatus Planktophila</taxon>
    </lineage>
</organism>
<evidence type="ECO:0000259" key="1">
    <source>
        <dbReference type="Pfam" id="PF08421"/>
    </source>
</evidence>
<dbReference type="AlphaFoldDB" id="A0A249KUU5"/>
<dbReference type="Gene3D" id="3.40.50.720">
    <property type="entry name" value="NAD(P)-binding Rossmann-like Domain"/>
    <property type="match status" value="1"/>
</dbReference>
<dbReference type="PANTHER" id="PTHR43861:SF5">
    <property type="entry name" value="BLL5978 PROTEIN"/>
    <property type="match status" value="1"/>
</dbReference>
<reference evidence="3 4" key="1">
    <citation type="submission" date="2016-07" db="EMBL/GenBank/DDBJ databases">
        <title>High microdiversification within the ubiquitous acI lineage of Actinobacteria.</title>
        <authorList>
            <person name="Neuenschwander S.M."/>
            <person name="Salcher M."/>
            <person name="Ghai R."/>
            <person name="Pernthaler J."/>
        </authorList>
    </citation>
    <scope>NUCLEOTIDE SEQUENCE [LARGE SCALE GENOMIC DNA]</scope>
    <source>
        <strain evidence="3">MMS-IIA-15</strain>
    </source>
</reference>
<evidence type="ECO:0000313" key="4">
    <source>
        <dbReference type="Proteomes" id="UP000217186"/>
    </source>
</evidence>
<gene>
    <name evidence="3" type="ORF">A7sIIA15_06760</name>
</gene>
<dbReference type="Gene3D" id="6.20.50.110">
    <property type="entry name" value="Methyltransferase, zinc-binding domain"/>
    <property type="match status" value="1"/>
</dbReference>
<dbReference type="Proteomes" id="UP000217186">
    <property type="component" value="Chromosome"/>
</dbReference>
<dbReference type="OrthoDB" id="9815644at2"/>
<name>A0A249KUU5_9ACTN</name>
<proteinExistence type="predicted"/>
<keyword evidence="4" id="KW-1185">Reference proteome</keyword>
<dbReference type="Pfam" id="PF08484">
    <property type="entry name" value="Methyltransf_14"/>
    <property type="match status" value="1"/>
</dbReference>
<dbReference type="Pfam" id="PF08421">
    <property type="entry name" value="Methyltransf_13"/>
    <property type="match status" value="1"/>
</dbReference>
<accession>A0A249KUU5</accession>
<evidence type="ECO:0000259" key="2">
    <source>
        <dbReference type="Pfam" id="PF08484"/>
    </source>
</evidence>
<dbReference type="PANTHER" id="PTHR43861">
    <property type="entry name" value="TRANS-ACONITATE 2-METHYLTRANSFERASE-RELATED"/>
    <property type="match status" value="1"/>
</dbReference>
<dbReference type="InterPro" id="IPR029063">
    <property type="entry name" value="SAM-dependent_MTases_sf"/>
</dbReference>
<protein>
    <submittedName>
        <fullName evidence="3">Methyltransferase</fullName>
    </submittedName>
</protein>